<dbReference type="GO" id="GO:0008253">
    <property type="term" value="F:5'-nucleotidase activity"/>
    <property type="evidence" value="ECO:0007669"/>
    <property type="project" value="TreeGrafter"/>
</dbReference>
<keyword evidence="2" id="KW-0547">Nucleotide-binding</keyword>
<dbReference type="SUPFAM" id="SSF56300">
    <property type="entry name" value="Metallo-dependent phosphatases"/>
    <property type="match status" value="1"/>
</dbReference>
<keyword evidence="1" id="KW-0732">Signal</keyword>
<dbReference type="InterPro" id="IPR004843">
    <property type="entry name" value="Calcineurin-like_PHP"/>
</dbReference>
<dbReference type="GO" id="GO:0009166">
    <property type="term" value="P:nucleotide catabolic process"/>
    <property type="evidence" value="ECO:0007669"/>
    <property type="project" value="InterPro"/>
</dbReference>
<dbReference type="InterPro" id="IPR008334">
    <property type="entry name" value="5'-Nucleotdase_C"/>
</dbReference>
<sequence length="476" mass="52815">MDERKLVLLHTNDIHSHFERMPRIAEALRQLRSKHEASHPIVIDCGDHMDRMRPETEGSGGLANIAVLNETGYDMVVPGNNEGLTLTPAQLGLAYGERQGYTVVCGNLLDPDTGEPPEWMEPFRIFHRNGLRVGVIGLTAFYPDFYSLLGWNIVDPIETAGRLTELLRPQVHVLVVVSHLGINQDKAMAERIRGIDIIIGSHTHHLLEQPLLHEGTYIAAAGCYGRYVGELEFGYDMDAGVLRLHSGACRDTDGFPPSLILESLIRHEEETSRKRLEQAVATLAGPIGINWGAESGLGNLLASGLRRWTDAEIGIVNAGQVLQGLEAGAVTKYRLLEICPSPINPCLVRLRGEEIRVALEEALLDEFIGKTIKGFGFRGKELGTLCVSGVRVEYAADAEPYRKIRSIEVNGEPLAPHRVYKVGTIDMFTFGIGYLSLGRGETVDYYLPEFIRDVLEKQLCDENEIRLSSVTRWFTV</sequence>
<keyword evidence="6" id="KW-1185">Reference proteome</keyword>
<gene>
    <name evidence="5" type="ORF">FE784_08955</name>
</gene>
<dbReference type="EMBL" id="VDCQ01000009">
    <property type="protein sequence ID" value="TNJ66684.1"/>
    <property type="molecule type" value="Genomic_DNA"/>
</dbReference>
<evidence type="ECO:0000259" key="4">
    <source>
        <dbReference type="Pfam" id="PF02872"/>
    </source>
</evidence>
<dbReference type="Gene3D" id="3.60.21.10">
    <property type="match status" value="1"/>
</dbReference>
<dbReference type="RefSeq" id="WP_139601814.1">
    <property type="nucleotide sequence ID" value="NZ_VDCQ01000009.1"/>
</dbReference>
<comment type="similarity">
    <text evidence="2">Belongs to the 5'-nucleotidase family.</text>
</comment>
<feature type="domain" description="5'-Nucleotidase C-terminal" evidence="4">
    <location>
        <begin position="291"/>
        <end position="426"/>
    </location>
</feature>
<dbReference type="PANTHER" id="PTHR11575">
    <property type="entry name" value="5'-NUCLEOTIDASE-RELATED"/>
    <property type="match status" value="1"/>
</dbReference>
<dbReference type="Proteomes" id="UP000307943">
    <property type="component" value="Unassembled WGS sequence"/>
</dbReference>
<dbReference type="AlphaFoldDB" id="A0A5C4TC63"/>
<dbReference type="PROSITE" id="PS00785">
    <property type="entry name" value="5_NUCLEOTIDASE_1"/>
    <property type="match status" value="1"/>
</dbReference>
<dbReference type="InterPro" id="IPR006179">
    <property type="entry name" value="5_nucleotidase/apyrase"/>
</dbReference>
<dbReference type="OrthoDB" id="9793179at2"/>
<proteinExistence type="inferred from homology"/>
<dbReference type="GO" id="GO:0000166">
    <property type="term" value="F:nucleotide binding"/>
    <property type="evidence" value="ECO:0007669"/>
    <property type="project" value="UniProtKB-KW"/>
</dbReference>
<name>A0A5C4TC63_9BACL</name>
<dbReference type="GO" id="GO:0030288">
    <property type="term" value="C:outer membrane-bounded periplasmic space"/>
    <property type="evidence" value="ECO:0007669"/>
    <property type="project" value="TreeGrafter"/>
</dbReference>
<dbReference type="Gene3D" id="3.90.780.10">
    <property type="entry name" value="5'-Nucleotidase, C-terminal domain"/>
    <property type="match status" value="1"/>
</dbReference>
<evidence type="ECO:0000256" key="1">
    <source>
        <dbReference type="ARBA" id="ARBA00022729"/>
    </source>
</evidence>
<comment type="caution">
    <text evidence="5">The sequence shown here is derived from an EMBL/GenBank/DDBJ whole genome shotgun (WGS) entry which is preliminary data.</text>
</comment>
<dbReference type="GO" id="GO:0008768">
    <property type="term" value="F:UDP-sugar diphosphatase activity"/>
    <property type="evidence" value="ECO:0007669"/>
    <property type="project" value="TreeGrafter"/>
</dbReference>
<evidence type="ECO:0000313" key="6">
    <source>
        <dbReference type="Proteomes" id="UP000307943"/>
    </source>
</evidence>
<dbReference type="GO" id="GO:0046872">
    <property type="term" value="F:metal ion binding"/>
    <property type="evidence" value="ECO:0007669"/>
    <property type="project" value="InterPro"/>
</dbReference>
<reference evidence="5 6" key="1">
    <citation type="submission" date="2019-05" db="EMBL/GenBank/DDBJ databases">
        <title>We sequenced the genome of Paenibacillus hemerocallicola KCTC 33185 for further insight into its adaptation and study the phylogeny of Paenibacillus.</title>
        <authorList>
            <person name="Narsing Rao M.P."/>
        </authorList>
    </citation>
    <scope>NUCLEOTIDE SEQUENCE [LARGE SCALE GENOMIC DNA]</scope>
    <source>
        <strain evidence="5 6">KCTC 33185</strain>
    </source>
</reference>
<dbReference type="InterPro" id="IPR006146">
    <property type="entry name" value="5'-Nucleotdase_CS"/>
</dbReference>
<dbReference type="PRINTS" id="PR01607">
    <property type="entry name" value="APYRASEFAMLY"/>
</dbReference>
<evidence type="ECO:0000256" key="2">
    <source>
        <dbReference type="RuleBase" id="RU362119"/>
    </source>
</evidence>
<dbReference type="InterPro" id="IPR036907">
    <property type="entry name" value="5'-Nucleotdase_C_sf"/>
</dbReference>
<evidence type="ECO:0000259" key="3">
    <source>
        <dbReference type="Pfam" id="PF00149"/>
    </source>
</evidence>
<dbReference type="Pfam" id="PF02872">
    <property type="entry name" value="5_nucleotid_C"/>
    <property type="match status" value="1"/>
</dbReference>
<dbReference type="InterPro" id="IPR029052">
    <property type="entry name" value="Metallo-depent_PP-like"/>
</dbReference>
<organism evidence="5 6">
    <name type="scientific">Paenibacillus hemerocallicola</name>
    <dbReference type="NCBI Taxonomy" id="1172614"/>
    <lineage>
        <taxon>Bacteria</taxon>
        <taxon>Bacillati</taxon>
        <taxon>Bacillota</taxon>
        <taxon>Bacilli</taxon>
        <taxon>Bacillales</taxon>
        <taxon>Paenibacillaceae</taxon>
        <taxon>Paenibacillus</taxon>
    </lineage>
</organism>
<evidence type="ECO:0000313" key="5">
    <source>
        <dbReference type="EMBL" id="TNJ66684.1"/>
    </source>
</evidence>
<accession>A0A5C4TC63</accession>
<dbReference type="Pfam" id="PF00149">
    <property type="entry name" value="Metallophos"/>
    <property type="match status" value="1"/>
</dbReference>
<protein>
    <submittedName>
        <fullName evidence="5">Bifunctional metallophosphatase/5'-nucleotidase</fullName>
    </submittedName>
</protein>
<feature type="domain" description="Calcineurin-like phosphoesterase" evidence="3">
    <location>
        <begin position="8"/>
        <end position="205"/>
    </location>
</feature>
<dbReference type="SUPFAM" id="SSF55816">
    <property type="entry name" value="5'-nucleotidase (syn. UDP-sugar hydrolase), C-terminal domain"/>
    <property type="match status" value="1"/>
</dbReference>
<dbReference type="PANTHER" id="PTHR11575:SF23">
    <property type="entry name" value="5-NUCLEOTIDASE FAMILY PROTEIN"/>
    <property type="match status" value="1"/>
</dbReference>
<keyword evidence="2" id="KW-0378">Hydrolase</keyword>